<dbReference type="InterPro" id="IPR016195">
    <property type="entry name" value="Pol/histidinol_Pase-like"/>
</dbReference>
<evidence type="ECO:0000256" key="3">
    <source>
        <dbReference type="ARBA" id="ARBA00022722"/>
    </source>
</evidence>
<comment type="similarity">
    <text evidence="6">Belongs to the eukaryotic/archaeal RNase P protein component 3 family.</text>
</comment>
<evidence type="ECO:0000256" key="6">
    <source>
        <dbReference type="HAMAP-Rule" id="MF_00756"/>
    </source>
</evidence>
<dbReference type="SUPFAM" id="SSF89550">
    <property type="entry name" value="PHP domain-like"/>
    <property type="match status" value="1"/>
</dbReference>
<evidence type="ECO:0000256" key="1">
    <source>
        <dbReference type="ARBA" id="ARBA00022490"/>
    </source>
</evidence>
<comment type="subunit">
    <text evidence="6">Consists of a catalytic RNA component and at least 4-5 protein subunits.</text>
</comment>
<dbReference type="Proteomes" id="UP000002315">
    <property type="component" value="Chromosome"/>
</dbReference>
<dbReference type="GO" id="GO:0004526">
    <property type="term" value="F:ribonuclease P activity"/>
    <property type="evidence" value="ECO:0007669"/>
    <property type="project" value="UniProtKB-UniRule"/>
</dbReference>
<comment type="subcellular location">
    <subcellularLocation>
        <location evidence="6">Cytoplasm</location>
    </subcellularLocation>
</comment>
<name>E3GZ86_METFV</name>
<evidence type="ECO:0000256" key="5">
    <source>
        <dbReference type="ARBA" id="ARBA00022801"/>
    </source>
</evidence>
<evidence type="ECO:0000313" key="7">
    <source>
        <dbReference type="EMBL" id="ADP77618.1"/>
    </source>
</evidence>
<dbReference type="InterPro" id="IPR002738">
    <property type="entry name" value="RNase_P_p30"/>
</dbReference>
<sequence>MKFYELCIVGSDYDSDLQLLFESKRLGYTGACIKYSPNNLPEKSYFKDLEEEVGIKVIPRIELKPENFPDLRKKVNKYRDKYKDYLISIHGGTIKVNRAACENLRVDILSHPYRGRRDPGMDHIHARAASRNNVAIELSLRDLIMSWSNVRAKLMQHFRDIIKLHRKFKFPLIVSSEAKSPYDLRKPKDIMSILECCFDLSKEEIINIVLKTPIDIIKFNEERPKMVVLGVKVL</sequence>
<dbReference type="AlphaFoldDB" id="E3GZ86"/>
<keyword evidence="5 6" id="KW-0378">Hydrolase</keyword>
<protein>
    <recommendedName>
        <fullName evidence="6">Ribonuclease P protein component 3</fullName>
        <shortName evidence="6">RNase P component 3</shortName>
        <ecNumber evidence="6">3.1.26.5</ecNumber>
    </recommendedName>
    <alternativeName>
        <fullName evidence="6">Rpp30</fullName>
    </alternativeName>
</protein>
<organism evidence="7 8">
    <name type="scientific">Methanothermus fervidus (strain ATCC 43054 / DSM 2088 / JCM 10308 / V24 S)</name>
    <dbReference type="NCBI Taxonomy" id="523846"/>
    <lineage>
        <taxon>Archaea</taxon>
        <taxon>Methanobacteriati</taxon>
        <taxon>Methanobacteriota</taxon>
        <taxon>Methanomada group</taxon>
        <taxon>Methanobacteria</taxon>
        <taxon>Methanobacteriales</taxon>
        <taxon>Methanothermaceae</taxon>
        <taxon>Methanothermus</taxon>
    </lineage>
</organism>
<keyword evidence="8" id="KW-1185">Reference proteome</keyword>
<dbReference type="GO" id="GO:0001682">
    <property type="term" value="P:tRNA 5'-leader removal"/>
    <property type="evidence" value="ECO:0007669"/>
    <property type="project" value="UniProtKB-UniRule"/>
</dbReference>
<dbReference type="STRING" id="523846.Mfer_0819"/>
<dbReference type="NCBIfam" id="NF046111">
    <property type="entry name" value="RNaseP3Mthb"/>
    <property type="match status" value="1"/>
</dbReference>
<dbReference type="EMBL" id="CP002278">
    <property type="protein sequence ID" value="ADP77618.1"/>
    <property type="molecule type" value="Genomic_DNA"/>
</dbReference>
<dbReference type="EC" id="3.1.26.5" evidence="6"/>
<gene>
    <name evidence="6" type="primary">rnp3</name>
    <name evidence="7" type="ordered locus">Mfer_0819</name>
</gene>
<dbReference type="OrthoDB" id="85765at2157"/>
<keyword evidence="3 6" id="KW-0540">Nuclease</keyword>
<proteinExistence type="inferred from homology"/>
<dbReference type="HAMAP" id="MF_00756">
    <property type="entry name" value="RNase_P_3"/>
    <property type="match status" value="1"/>
</dbReference>
<keyword evidence="4 6" id="KW-0255">Endonuclease</keyword>
<reference evidence="7 8" key="1">
    <citation type="journal article" date="2010" name="Stand. Genomic Sci.">
        <title>Complete genome sequence of Methanothermus fervidus type strain (V24S).</title>
        <authorList>
            <person name="Anderson I."/>
            <person name="Djao O.D."/>
            <person name="Misra M."/>
            <person name="Chertkov O."/>
            <person name="Nolan M."/>
            <person name="Lucas S."/>
            <person name="Lapidus A."/>
            <person name="Del Rio T.G."/>
            <person name="Tice H."/>
            <person name="Cheng J.F."/>
            <person name="Tapia R."/>
            <person name="Han C."/>
            <person name="Goodwin L."/>
            <person name="Pitluck S."/>
            <person name="Liolios K."/>
            <person name="Ivanova N."/>
            <person name="Mavromatis K."/>
            <person name="Mikhailova N."/>
            <person name="Pati A."/>
            <person name="Brambilla E."/>
            <person name="Chen A."/>
            <person name="Palaniappan K."/>
            <person name="Land M."/>
            <person name="Hauser L."/>
            <person name="Chang Y.J."/>
            <person name="Jeffries C.D."/>
            <person name="Sikorski J."/>
            <person name="Spring S."/>
            <person name="Rohde M."/>
            <person name="Eichinger K."/>
            <person name="Huber H."/>
            <person name="Wirth R."/>
            <person name="Goker M."/>
            <person name="Detter J.C."/>
            <person name="Woyke T."/>
            <person name="Bristow J."/>
            <person name="Eisen J.A."/>
            <person name="Markowitz V."/>
            <person name="Hugenholtz P."/>
            <person name="Klenk H.P."/>
            <person name="Kyrpides N.C."/>
        </authorList>
    </citation>
    <scope>NUCLEOTIDE SEQUENCE [LARGE SCALE GENOMIC DNA]</scope>
    <source>
        <strain evidence="8">ATCC 43054 / DSM 2088 / JCM 10308 / V24 S</strain>
    </source>
</reference>
<dbReference type="Gene3D" id="3.20.20.140">
    <property type="entry name" value="Metal-dependent hydrolases"/>
    <property type="match status" value="1"/>
</dbReference>
<evidence type="ECO:0000313" key="8">
    <source>
        <dbReference type="Proteomes" id="UP000002315"/>
    </source>
</evidence>
<evidence type="ECO:0000256" key="4">
    <source>
        <dbReference type="ARBA" id="ARBA00022759"/>
    </source>
</evidence>
<dbReference type="GO" id="GO:0030677">
    <property type="term" value="C:ribonuclease P complex"/>
    <property type="evidence" value="ECO:0007669"/>
    <property type="project" value="UniProtKB-UniRule"/>
</dbReference>
<keyword evidence="2 6" id="KW-0819">tRNA processing</keyword>
<dbReference type="HOGENOM" id="CLU_074509_0_0_2"/>
<dbReference type="Pfam" id="PF01876">
    <property type="entry name" value="RNase_P_p30"/>
    <property type="match status" value="1"/>
</dbReference>
<evidence type="ECO:0000256" key="2">
    <source>
        <dbReference type="ARBA" id="ARBA00022694"/>
    </source>
</evidence>
<accession>E3GZ86</accession>
<dbReference type="GO" id="GO:0005737">
    <property type="term" value="C:cytoplasm"/>
    <property type="evidence" value="ECO:0007669"/>
    <property type="project" value="UniProtKB-SubCell"/>
</dbReference>
<dbReference type="KEGG" id="mfv:Mfer_0819"/>
<dbReference type="InterPro" id="IPR023539">
    <property type="entry name" value="RNase_P_comp-3_arc"/>
</dbReference>
<keyword evidence="1 6" id="KW-0963">Cytoplasm</keyword>
<comment type="catalytic activity">
    <reaction evidence="6">
        <text>Endonucleolytic cleavage of RNA, removing 5'-extranucleotides from tRNA precursor.</text>
        <dbReference type="EC" id="3.1.26.5"/>
    </reaction>
</comment>
<comment type="function">
    <text evidence="6">Part of ribonuclease P, a protein complex that generates mature tRNA molecules by cleaving their 5'-ends.</text>
</comment>